<keyword evidence="4 13" id="KW-0349">Heme</keyword>
<comment type="subcellular location">
    <subcellularLocation>
        <location evidence="1">Cell inner membrane</location>
    </subcellularLocation>
    <subcellularLocation>
        <location evidence="13">Cell membrane</location>
        <topology evidence="13">Single-pass type II membrane protein</topology>
    </subcellularLocation>
</comment>
<gene>
    <name evidence="13 16" type="primary">ccmE</name>
    <name evidence="13" type="synonym">cycJ</name>
    <name evidence="16" type="ORF">EHS89_10150</name>
</gene>
<evidence type="ECO:0000256" key="9">
    <source>
        <dbReference type="ARBA" id="ARBA00022989"/>
    </source>
</evidence>
<keyword evidence="11 13" id="KW-0472">Membrane</keyword>
<reference evidence="16 17" key="1">
    <citation type="submission" date="2018-11" db="EMBL/GenBank/DDBJ databases">
        <title>The draft genome sequence of Amphritea balenae JAMM 1525T.</title>
        <authorList>
            <person name="Fang Z."/>
            <person name="Zhang Y."/>
            <person name="Han X."/>
        </authorList>
    </citation>
    <scope>NUCLEOTIDE SEQUENCE [LARGE SCALE GENOMIC DNA]</scope>
    <source>
        <strain evidence="16 17">JAMM 1525</strain>
    </source>
</reference>
<evidence type="ECO:0000256" key="13">
    <source>
        <dbReference type="HAMAP-Rule" id="MF_01959"/>
    </source>
</evidence>
<dbReference type="PANTHER" id="PTHR34128">
    <property type="entry name" value="CYTOCHROME C-TYPE BIOGENESIS PROTEIN CCME HOMOLOG, MITOCHONDRIAL"/>
    <property type="match status" value="1"/>
</dbReference>
<protein>
    <recommendedName>
        <fullName evidence="13">Cytochrome c-type biogenesis protein CcmE</fullName>
    </recommendedName>
    <alternativeName>
        <fullName evidence="13">Cytochrome c maturation protein E</fullName>
    </alternativeName>
    <alternativeName>
        <fullName evidence="13">Heme chaperone CcmE</fullName>
    </alternativeName>
</protein>
<keyword evidence="7 13" id="KW-0201">Cytochrome c-type biogenesis</keyword>
<evidence type="ECO:0000256" key="3">
    <source>
        <dbReference type="ARBA" id="ARBA00022519"/>
    </source>
</evidence>
<dbReference type="Proteomes" id="UP000267535">
    <property type="component" value="Unassembled WGS sequence"/>
</dbReference>
<organism evidence="16 17">
    <name type="scientific">Amphritea balenae</name>
    <dbReference type="NCBI Taxonomy" id="452629"/>
    <lineage>
        <taxon>Bacteria</taxon>
        <taxon>Pseudomonadati</taxon>
        <taxon>Pseudomonadota</taxon>
        <taxon>Gammaproteobacteria</taxon>
        <taxon>Oceanospirillales</taxon>
        <taxon>Oceanospirillaceae</taxon>
        <taxon>Amphritea</taxon>
    </lineage>
</organism>
<dbReference type="GO" id="GO:0005886">
    <property type="term" value="C:plasma membrane"/>
    <property type="evidence" value="ECO:0007669"/>
    <property type="project" value="UniProtKB-SubCell"/>
</dbReference>
<feature type="transmembrane region" description="Helical" evidence="15">
    <location>
        <begin position="9"/>
        <end position="30"/>
    </location>
</feature>
<feature type="topological domain" description="Extracellular" evidence="13">
    <location>
        <begin position="30"/>
        <end position="155"/>
    </location>
</feature>
<evidence type="ECO:0000256" key="7">
    <source>
        <dbReference type="ARBA" id="ARBA00022748"/>
    </source>
</evidence>
<keyword evidence="5 13" id="KW-0812">Transmembrane</keyword>
<keyword evidence="2 13" id="KW-1003">Cell membrane</keyword>
<dbReference type="GO" id="GO:0017004">
    <property type="term" value="P:cytochrome complex assembly"/>
    <property type="evidence" value="ECO:0007669"/>
    <property type="project" value="UniProtKB-KW"/>
</dbReference>
<keyword evidence="17" id="KW-1185">Reference proteome</keyword>
<keyword evidence="6 13" id="KW-0479">Metal-binding</keyword>
<feature type="binding site" description="axial binding residue" evidence="13 14">
    <location>
        <position position="128"/>
    </location>
    <ligand>
        <name>heme</name>
        <dbReference type="ChEBI" id="CHEBI:30413"/>
    </ligand>
    <ligandPart>
        <name>Fe</name>
        <dbReference type="ChEBI" id="CHEBI:18248"/>
    </ligandPart>
</feature>
<dbReference type="RefSeq" id="WP_124926043.1">
    <property type="nucleotide sequence ID" value="NZ_BMOH01000004.1"/>
</dbReference>
<proteinExistence type="inferred from homology"/>
<keyword evidence="9 13" id="KW-1133">Transmembrane helix</keyword>
<dbReference type="OrthoDB" id="9793584at2"/>
<dbReference type="Gene3D" id="2.40.50.140">
    <property type="entry name" value="Nucleic acid-binding proteins"/>
    <property type="match status" value="1"/>
</dbReference>
<dbReference type="FunFam" id="2.40.50.140:FF:000104">
    <property type="entry name" value="Cytochrome c-type biogenesis protein CcmE"/>
    <property type="match status" value="1"/>
</dbReference>
<dbReference type="NCBIfam" id="NF009727">
    <property type="entry name" value="PRK13254.1-1"/>
    <property type="match status" value="1"/>
</dbReference>
<evidence type="ECO:0000256" key="1">
    <source>
        <dbReference type="ARBA" id="ARBA00004533"/>
    </source>
</evidence>
<dbReference type="NCBIfam" id="NF009729">
    <property type="entry name" value="PRK13254.1-3"/>
    <property type="match status" value="1"/>
</dbReference>
<dbReference type="InterPro" id="IPR004329">
    <property type="entry name" value="CcmE"/>
</dbReference>
<dbReference type="HAMAP" id="MF_01959">
    <property type="entry name" value="CcmE"/>
    <property type="match status" value="1"/>
</dbReference>
<dbReference type="NCBIfam" id="NF009731">
    <property type="entry name" value="PRK13254.1-5"/>
    <property type="match status" value="1"/>
</dbReference>
<evidence type="ECO:0000256" key="10">
    <source>
        <dbReference type="ARBA" id="ARBA00023004"/>
    </source>
</evidence>
<dbReference type="SUPFAM" id="SSF82093">
    <property type="entry name" value="Heme chaperone CcmE"/>
    <property type="match status" value="1"/>
</dbReference>
<dbReference type="Pfam" id="PF03100">
    <property type="entry name" value="CcmE"/>
    <property type="match status" value="1"/>
</dbReference>
<evidence type="ECO:0000256" key="15">
    <source>
        <dbReference type="SAM" id="Phobius"/>
    </source>
</evidence>
<evidence type="ECO:0000256" key="6">
    <source>
        <dbReference type="ARBA" id="ARBA00022723"/>
    </source>
</evidence>
<dbReference type="NCBIfam" id="NF009638">
    <property type="entry name" value="PRK13165.1"/>
    <property type="match status" value="1"/>
</dbReference>
<evidence type="ECO:0000313" key="17">
    <source>
        <dbReference type="Proteomes" id="UP000267535"/>
    </source>
</evidence>
<feature type="binding site" description="covalent" evidence="13 14">
    <location>
        <position position="124"/>
    </location>
    <ligand>
        <name>heme</name>
        <dbReference type="ChEBI" id="CHEBI:30413"/>
    </ligand>
</feature>
<name>A0A3P1SQ00_9GAMM</name>
<dbReference type="InterPro" id="IPR012340">
    <property type="entry name" value="NA-bd_OB-fold"/>
</dbReference>
<evidence type="ECO:0000256" key="14">
    <source>
        <dbReference type="PIRSR" id="PIRSR604329-50"/>
    </source>
</evidence>
<feature type="topological domain" description="Cytoplasmic" evidence="13">
    <location>
        <begin position="1"/>
        <end position="8"/>
    </location>
</feature>
<comment type="function">
    <text evidence="12 13">Heme chaperone required for the biogenesis of c-type cytochromes. Transiently binds heme delivered by CcmC and transfers the heme to apo-cytochromes in a process facilitated by CcmF and CcmH.</text>
</comment>
<evidence type="ECO:0000256" key="11">
    <source>
        <dbReference type="ARBA" id="ARBA00023136"/>
    </source>
</evidence>
<dbReference type="AlphaFoldDB" id="A0A3P1SQ00"/>
<sequence length="155" mass="17013">MNPKRKQRLIIVLFIVFGAAIAVGLVMYALNQNINLFYSPTDIVEGKAPEGTRIRAGGMVVEGSVNRDQQSLQVEFGMTDYANNVTVVYNGILPDLFREGQGIVAQGQMNSEGVFEAVEVLAKHDENYMPPEVADALERAGQMPEQIRAKEAGQQ</sequence>
<evidence type="ECO:0000256" key="4">
    <source>
        <dbReference type="ARBA" id="ARBA00022617"/>
    </source>
</evidence>
<dbReference type="GO" id="GO:0017003">
    <property type="term" value="P:protein-heme linkage"/>
    <property type="evidence" value="ECO:0007669"/>
    <property type="project" value="UniProtKB-UniRule"/>
</dbReference>
<accession>A0A3P1SQ00</accession>
<evidence type="ECO:0000256" key="5">
    <source>
        <dbReference type="ARBA" id="ARBA00022692"/>
    </source>
</evidence>
<evidence type="ECO:0000256" key="12">
    <source>
        <dbReference type="ARBA" id="ARBA00056663"/>
    </source>
</evidence>
<dbReference type="PANTHER" id="PTHR34128:SF2">
    <property type="entry name" value="CYTOCHROME C-TYPE BIOGENESIS PROTEIN CCME HOMOLOG, MITOCHONDRIAL"/>
    <property type="match status" value="1"/>
</dbReference>
<keyword evidence="10 13" id="KW-0408">Iron</keyword>
<comment type="caution">
    <text evidence="16">The sequence shown here is derived from an EMBL/GenBank/DDBJ whole genome shotgun (WGS) entry which is preliminary data.</text>
</comment>
<dbReference type="GO" id="GO:0020037">
    <property type="term" value="F:heme binding"/>
    <property type="evidence" value="ECO:0007669"/>
    <property type="project" value="InterPro"/>
</dbReference>
<dbReference type="EMBL" id="RQXV01000005">
    <property type="protein sequence ID" value="RRC99207.1"/>
    <property type="molecule type" value="Genomic_DNA"/>
</dbReference>
<evidence type="ECO:0000256" key="8">
    <source>
        <dbReference type="ARBA" id="ARBA00022968"/>
    </source>
</evidence>
<keyword evidence="8 13" id="KW-0735">Signal-anchor</keyword>
<dbReference type="InterPro" id="IPR036127">
    <property type="entry name" value="CcmE-like_sf"/>
</dbReference>
<evidence type="ECO:0000313" key="16">
    <source>
        <dbReference type="EMBL" id="RRC99207.1"/>
    </source>
</evidence>
<evidence type="ECO:0000256" key="2">
    <source>
        <dbReference type="ARBA" id="ARBA00022475"/>
    </source>
</evidence>
<comment type="similarity">
    <text evidence="13">Belongs to the CcmE/CycJ family.</text>
</comment>
<dbReference type="GO" id="GO:0046872">
    <property type="term" value="F:metal ion binding"/>
    <property type="evidence" value="ECO:0007669"/>
    <property type="project" value="UniProtKB-KW"/>
</dbReference>
<keyword evidence="3" id="KW-0997">Cell inner membrane</keyword>